<evidence type="ECO:0000313" key="2">
    <source>
        <dbReference type="EMBL" id="SPD14355.1"/>
    </source>
</evidence>
<gene>
    <name evidence="2" type="ORF">FSB_LOCUS42237</name>
</gene>
<feature type="compositionally biased region" description="Basic and acidic residues" evidence="1">
    <location>
        <begin position="48"/>
        <end position="65"/>
    </location>
</feature>
<feature type="compositionally biased region" description="Basic and acidic residues" evidence="1">
    <location>
        <begin position="1"/>
        <end position="20"/>
    </location>
</feature>
<accession>A0A2N9HQW8</accession>
<organism evidence="2">
    <name type="scientific">Fagus sylvatica</name>
    <name type="common">Beechnut</name>
    <dbReference type="NCBI Taxonomy" id="28930"/>
    <lineage>
        <taxon>Eukaryota</taxon>
        <taxon>Viridiplantae</taxon>
        <taxon>Streptophyta</taxon>
        <taxon>Embryophyta</taxon>
        <taxon>Tracheophyta</taxon>
        <taxon>Spermatophyta</taxon>
        <taxon>Magnoliopsida</taxon>
        <taxon>eudicotyledons</taxon>
        <taxon>Gunneridae</taxon>
        <taxon>Pentapetalae</taxon>
        <taxon>rosids</taxon>
        <taxon>fabids</taxon>
        <taxon>Fagales</taxon>
        <taxon>Fagaceae</taxon>
        <taxon>Fagus</taxon>
    </lineage>
</organism>
<dbReference type="EMBL" id="OIVN01003913">
    <property type="protein sequence ID" value="SPD14355.1"/>
    <property type="molecule type" value="Genomic_DNA"/>
</dbReference>
<feature type="compositionally biased region" description="Basic residues" evidence="1">
    <location>
        <begin position="21"/>
        <end position="38"/>
    </location>
</feature>
<name>A0A2N9HQW8_FAGSY</name>
<sequence>MTSKTTKDKAETHDGGEETHKGRRRRRRVETHKGRQRRNPQGAATAKASRDPQRAVEKKPTKGGKDSLPVCGFRCLRVVGSVLRRWL</sequence>
<dbReference type="AlphaFoldDB" id="A0A2N9HQW8"/>
<feature type="region of interest" description="Disordered" evidence="1">
    <location>
        <begin position="1"/>
        <end position="69"/>
    </location>
</feature>
<reference evidence="2" key="1">
    <citation type="submission" date="2018-02" db="EMBL/GenBank/DDBJ databases">
        <authorList>
            <person name="Cohen D.B."/>
            <person name="Kent A.D."/>
        </authorList>
    </citation>
    <scope>NUCLEOTIDE SEQUENCE</scope>
</reference>
<evidence type="ECO:0000256" key="1">
    <source>
        <dbReference type="SAM" id="MobiDB-lite"/>
    </source>
</evidence>
<protein>
    <submittedName>
        <fullName evidence="2">Uncharacterized protein</fullName>
    </submittedName>
</protein>
<proteinExistence type="predicted"/>